<reference evidence="1 2" key="1">
    <citation type="journal article" date="2016" name="Nat. Commun.">
        <title>Ectomycorrhizal ecology is imprinted in the genome of the dominant symbiotic fungus Cenococcum geophilum.</title>
        <authorList>
            <consortium name="DOE Joint Genome Institute"/>
            <person name="Peter M."/>
            <person name="Kohler A."/>
            <person name="Ohm R.A."/>
            <person name="Kuo A."/>
            <person name="Krutzmann J."/>
            <person name="Morin E."/>
            <person name="Arend M."/>
            <person name="Barry K.W."/>
            <person name="Binder M."/>
            <person name="Choi C."/>
            <person name="Clum A."/>
            <person name="Copeland A."/>
            <person name="Grisel N."/>
            <person name="Haridas S."/>
            <person name="Kipfer T."/>
            <person name="LaButti K."/>
            <person name="Lindquist E."/>
            <person name="Lipzen A."/>
            <person name="Maire R."/>
            <person name="Meier B."/>
            <person name="Mihaltcheva S."/>
            <person name="Molinier V."/>
            <person name="Murat C."/>
            <person name="Poggeler S."/>
            <person name="Quandt C.A."/>
            <person name="Sperisen C."/>
            <person name="Tritt A."/>
            <person name="Tisserant E."/>
            <person name="Crous P.W."/>
            <person name="Henrissat B."/>
            <person name="Nehls U."/>
            <person name="Egli S."/>
            <person name="Spatafora J.W."/>
            <person name="Grigoriev I.V."/>
            <person name="Martin F.M."/>
        </authorList>
    </citation>
    <scope>NUCLEOTIDE SEQUENCE [LARGE SCALE GENOMIC DNA]</scope>
    <source>
        <strain evidence="1 2">CBS 459.81</strain>
    </source>
</reference>
<evidence type="ECO:0000313" key="2">
    <source>
        <dbReference type="Proteomes" id="UP000250266"/>
    </source>
</evidence>
<organism evidence="1 2">
    <name type="scientific">Lepidopterella palustris CBS 459.81</name>
    <dbReference type="NCBI Taxonomy" id="1314670"/>
    <lineage>
        <taxon>Eukaryota</taxon>
        <taxon>Fungi</taxon>
        <taxon>Dikarya</taxon>
        <taxon>Ascomycota</taxon>
        <taxon>Pezizomycotina</taxon>
        <taxon>Dothideomycetes</taxon>
        <taxon>Pleosporomycetidae</taxon>
        <taxon>Mytilinidiales</taxon>
        <taxon>Argynnaceae</taxon>
        <taxon>Lepidopterella</taxon>
    </lineage>
</organism>
<gene>
    <name evidence="1" type="ORF">K432DRAFT_278849</name>
</gene>
<name>A0A8E2JFQ1_9PEZI</name>
<accession>A0A8E2JFQ1</accession>
<dbReference type="AlphaFoldDB" id="A0A8E2JFQ1"/>
<sequence>PKFSTTAEKDTYDALREKANAIIARYGQLEDQYKGLATAVTLNLHCPNPIARFTARAIFNPLELPELLKIRDLWLHELKQADAALKLIEKHGKGETVDCTAKVLAEVGLNLRIAEASLEKAVELVMQMQLEDERKRERVAQEWLTPAERERRARRAKAMWNDIYARMQRGTHMPDAVEETVCK</sequence>
<keyword evidence="2" id="KW-1185">Reference proteome</keyword>
<dbReference type="Proteomes" id="UP000250266">
    <property type="component" value="Unassembled WGS sequence"/>
</dbReference>
<feature type="non-terminal residue" evidence="1">
    <location>
        <position position="183"/>
    </location>
</feature>
<feature type="non-terminal residue" evidence="1">
    <location>
        <position position="1"/>
    </location>
</feature>
<evidence type="ECO:0000313" key="1">
    <source>
        <dbReference type="EMBL" id="OCK80864.1"/>
    </source>
</evidence>
<dbReference type="OrthoDB" id="10350246at2759"/>
<proteinExistence type="predicted"/>
<dbReference type="EMBL" id="KV744942">
    <property type="protein sequence ID" value="OCK80864.1"/>
    <property type="molecule type" value="Genomic_DNA"/>
</dbReference>
<protein>
    <submittedName>
        <fullName evidence="1">Uncharacterized protein</fullName>
    </submittedName>
</protein>